<comment type="caution">
    <text evidence="3">The sequence shown here is derived from an EMBL/GenBank/DDBJ whole genome shotgun (WGS) entry which is preliminary data.</text>
</comment>
<name>A0A836D884_SHEEP</name>
<feature type="compositionally biased region" description="Basic residues" evidence="1">
    <location>
        <begin position="132"/>
        <end position="141"/>
    </location>
</feature>
<dbReference type="PANTHER" id="PTHR44029:SF1">
    <property type="entry name" value="DNAJ HOMOLOG SUBFAMILY C MEMBER 21"/>
    <property type="match status" value="1"/>
</dbReference>
<dbReference type="EMBL" id="JAEMGP010000003">
    <property type="protein sequence ID" value="KAG5212467.1"/>
    <property type="molecule type" value="Genomic_DNA"/>
</dbReference>
<feature type="compositionally biased region" description="Basic residues" evidence="1">
    <location>
        <begin position="63"/>
        <end position="72"/>
    </location>
</feature>
<dbReference type="GO" id="GO:0005737">
    <property type="term" value="C:cytoplasm"/>
    <property type="evidence" value="ECO:0007669"/>
    <property type="project" value="TreeGrafter"/>
</dbReference>
<dbReference type="InterPro" id="IPR013087">
    <property type="entry name" value="Znf_C2H2_type"/>
</dbReference>
<feature type="region of interest" description="Disordered" evidence="1">
    <location>
        <begin position="116"/>
        <end position="141"/>
    </location>
</feature>
<feature type="domain" description="C2H2-type" evidence="2">
    <location>
        <begin position="93"/>
        <end position="115"/>
    </location>
</feature>
<dbReference type="AlphaFoldDB" id="A0A836D884"/>
<sequence length="141" mass="15993">MRWQQKLKQAKLAEQYRQQSWMAVADSEKELREMEAQYEKQFGDGSDTVELCYDPKTEARTVSKPKGKKAKDTKKSVRVPAEPQTMSDVLISCTTCHSEFPSRNKLFDHLKATGHARAPSSLTSLSSVTNSRNKKEKLKNG</sequence>
<organism evidence="3 4">
    <name type="scientific">Ovis aries</name>
    <name type="common">Sheep</name>
    <dbReference type="NCBI Taxonomy" id="9940"/>
    <lineage>
        <taxon>Eukaryota</taxon>
        <taxon>Metazoa</taxon>
        <taxon>Chordata</taxon>
        <taxon>Craniata</taxon>
        <taxon>Vertebrata</taxon>
        <taxon>Euteleostomi</taxon>
        <taxon>Mammalia</taxon>
        <taxon>Eutheria</taxon>
        <taxon>Laurasiatheria</taxon>
        <taxon>Artiodactyla</taxon>
        <taxon>Ruminantia</taxon>
        <taxon>Pecora</taxon>
        <taxon>Bovidae</taxon>
        <taxon>Caprinae</taxon>
        <taxon>Ovis</taxon>
    </lineage>
</organism>
<dbReference type="Proteomes" id="UP000664991">
    <property type="component" value="Unassembled WGS sequence"/>
</dbReference>
<protein>
    <recommendedName>
        <fullName evidence="2">C2H2-type domain-containing protein</fullName>
    </recommendedName>
</protein>
<evidence type="ECO:0000256" key="1">
    <source>
        <dbReference type="SAM" id="MobiDB-lite"/>
    </source>
</evidence>
<dbReference type="PROSITE" id="PS00028">
    <property type="entry name" value="ZINC_FINGER_C2H2_1"/>
    <property type="match status" value="1"/>
</dbReference>
<dbReference type="PANTHER" id="PTHR44029">
    <property type="entry name" value="DNAJ HOMOLOG SUBFAMILY C MEMBER 21"/>
    <property type="match status" value="1"/>
</dbReference>
<reference evidence="3 4" key="1">
    <citation type="submission" date="2020-12" db="EMBL/GenBank/DDBJ databases">
        <title>De novo assembly of Tibetan sheep genome.</title>
        <authorList>
            <person name="Li X."/>
        </authorList>
    </citation>
    <scope>NUCLEOTIDE SEQUENCE [LARGE SCALE GENOMIC DNA]</scope>
    <source>
        <tissue evidence="3">Heart</tissue>
    </source>
</reference>
<evidence type="ECO:0000313" key="4">
    <source>
        <dbReference type="Proteomes" id="UP000664991"/>
    </source>
</evidence>
<evidence type="ECO:0000259" key="2">
    <source>
        <dbReference type="PROSITE" id="PS00028"/>
    </source>
</evidence>
<feature type="region of interest" description="Disordered" evidence="1">
    <location>
        <begin position="56"/>
        <end position="81"/>
    </location>
</feature>
<feature type="compositionally biased region" description="Low complexity" evidence="1">
    <location>
        <begin position="120"/>
        <end position="131"/>
    </location>
</feature>
<accession>A0A836D884</accession>
<proteinExistence type="predicted"/>
<dbReference type="InterPro" id="IPR051964">
    <property type="entry name" value="Chaperone_stress_response"/>
</dbReference>
<gene>
    <name evidence="3" type="ORF">JEQ12_014896</name>
</gene>
<evidence type="ECO:0000313" key="3">
    <source>
        <dbReference type="EMBL" id="KAG5212467.1"/>
    </source>
</evidence>